<proteinExistence type="predicted"/>
<dbReference type="GO" id="GO:0005829">
    <property type="term" value="C:cytosol"/>
    <property type="evidence" value="ECO:0007669"/>
    <property type="project" value="TreeGrafter"/>
</dbReference>
<evidence type="ECO:0000313" key="2">
    <source>
        <dbReference type="EMBL" id="CEP78400.1"/>
    </source>
</evidence>
<dbReference type="HOGENOM" id="CLU_048995_3_0_0"/>
<dbReference type="KEGG" id="dtn:DTL3_1096"/>
<dbReference type="Pfam" id="PF01584">
    <property type="entry name" value="CheW"/>
    <property type="match status" value="1"/>
</dbReference>
<dbReference type="AlphaFoldDB" id="A0A0C7P2A5"/>
<dbReference type="PANTHER" id="PTHR22617">
    <property type="entry name" value="CHEMOTAXIS SENSOR HISTIDINE KINASE-RELATED"/>
    <property type="match status" value="1"/>
</dbReference>
<dbReference type="PATRIC" id="fig|1006576.9.peg.1095"/>
<dbReference type="InterPro" id="IPR036061">
    <property type="entry name" value="CheW-like_dom_sf"/>
</dbReference>
<dbReference type="PROSITE" id="PS50851">
    <property type="entry name" value="CHEW"/>
    <property type="match status" value="1"/>
</dbReference>
<dbReference type="GO" id="GO:0006935">
    <property type="term" value="P:chemotaxis"/>
    <property type="evidence" value="ECO:0007669"/>
    <property type="project" value="InterPro"/>
</dbReference>
<dbReference type="STRING" id="1006576.DTL3_1096"/>
<dbReference type="InterPro" id="IPR002545">
    <property type="entry name" value="CheW-lke_dom"/>
</dbReference>
<dbReference type="PANTHER" id="PTHR22617:SF23">
    <property type="entry name" value="CHEMOTAXIS PROTEIN CHEW"/>
    <property type="match status" value="1"/>
</dbReference>
<dbReference type="OrthoDB" id="9794382at2"/>
<keyword evidence="3" id="KW-1185">Reference proteome</keyword>
<evidence type="ECO:0000259" key="1">
    <source>
        <dbReference type="PROSITE" id="PS50851"/>
    </source>
</evidence>
<protein>
    <submittedName>
        <fullName evidence="2">Chemotaxis signal transduction protein</fullName>
    </submittedName>
</protein>
<dbReference type="SMART" id="SM00260">
    <property type="entry name" value="CheW"/>
    <property type="match status" value="1"/>
</dbReference>
<dbReference type="Gene3D" id="2.40.50.180">
    <property type="entry name" value="CheA-289, Domain 4"/>
    <property type="match status" value="1"/>
</dbReference>
<dbReference type="RefSeq" id="WP_084217196.1">
    <property type="nucleotide sequence ID" value="NZ_LN824141.1"/>
</dbReference>
<dbReference type="CDD" id="cd00732">
    <property type="entry name" value="CheW"/>
    <property type="match status" value="1"/>
</dbReference>
<evidence type="ECO:0000313" key="3">
    <source>
        <dbReference type="Proteomes" id="UP000032809"/>
    </source>
</evidence>
<dbReference type="SUPFAM" id="SSF50341">
    <property type="entry name" value="CheW-like"/>
    <property type="match status" value="1"/>
</dbReference>
<accession>A0A0C7P2A5</accession>
<dbReference type="Proteomes" id="UP000032809">
    <property type="component" value="Chromosome I"/>
</dbReference>
<dbReference type="InterPro" id="IPR039315">
    <property type="entry name" value="CheW"/>
</dbReference>
<organism evidence="2 3">
    <name type="scientific">Defluviitoga tunisiensis</name>
    <dbReference type="NCBI Taxonomy" id="1006576"/>
    <lineage>
        <taxon>Bacteria</taxon>
        <taxon>Thermotogati</taxon>
        <taxon>Thermotogota</taxon>
        <taxon>Thermotogae</taxon>
        <taxon>Petrotogales</taxon>
        <taxon>Petrotogaceae</taxon>
        <taxon>Defluviitoga</taxon>
    </lineage>
</organism>
<name>A0A0C7P2A5_DEFTU</name>
<reference evidence="3" key="1">
    <citation type="submission" date="2014-11" db="EMBL/GenBank/DDBJ databases">
        <authorList>
            <person name="Wibberg D."/>
        </authorList>
    </citation>
    <scope>NUCLEOTIDE SEQUENCE [LARGE SCALE GENOMIC DNA]</scope>
    <source>
        <strain evidence="3">L3</strain>
    </source>
</reference>
<dbReference type="Gene3D" id="2.30.30.40">
    <property type="entry name" value="SH3 Domains"/>
    <property type="match status" value="1"/>
</dbReference>
<dbReference type="EMBL" id="LN824141">
    <property type="protein sequence ID" value="CEP78400.1"/>
    <property type="molecule type" value="Genomic_DNA"/>
</dbReference>
<gene>
    <name evidence="2" type="primary">cheW1</name>
    <name evidence="2" type="ORF">DTL3_1096</name>
</gene>
<dbReference type="GO" id="GO:0007165">
    <property type="term" value="P:signal transduction"/>
    <property type="evidence" value="ECO:0007669"/>
    <property type="project" value="InterPro"/>
</dbReference>
<sequence length="154" mass="17374">MSSEIKIVTFTLGKEKFGLDIMNVDAVIEYEDTTKLPNTSDYFEGIINYRDEEVLPIINLRKKFKLPDFENKSHAKVIVVKIGDKKVGIMVDDVKNVRSINSSLIEEKPNIGGLRGAKFISGIARLDEGMLIILDIDKLISEEDKIEINEMVNS</sequence>
<feature type="domain" description="CheW-like" evidence="1">
    <location>
        <begin position="4"/>
        <end position="145"/>
    </location>
</feature>